<reference evidence="1 2" key="1">
    <citation type="submission" date="2014-07" db="EMBL/GenBank/DDBJ databases">
        <authorList>
            <person name="Wibberg Daniel"/>
        </authorList>
    </citation>
    <scope>NUCLEOTIDE SEQUENCE [LARGE SCALE GENOMIC DNA]</scope>
</reference>
<name>A0A090J5S2_9BACI</name>
<gene>
    <name evidence="1" type="ORF">BT1A1_3484</name>
</gene>
<keyword evidence="2" id="KW-1185">Reference proteome</keyword>
<evidence type="ECO:0000313" key="2">
    <source>
        <dbReference type="Proteomes" id="UP000040576"/>
    </source>
</evidence>
<dbReference type="AlphaFoldDB" id="A0A090J5S2"/>
<dbReference type="Proteomes" id="UP000040576">
    <property type="component" value="Unassembled WGS sequence"/>
</dbReference>
<sequence>MNKDGINLDENELNQLFQGESNLAYSVKELKKDTNYAYVKL</sequence>
<dbReference type="EMBL" id="CCRF01000103">
    <property type="protein sequence ID" value="CEE03265.1"/>
    <property type="molecule type" value="Genomic_DNA"/>
</dbReference>
<evidence type="ECO:0000313" key="1">
    <source>
        <dbReference type="EMBL" id="CEE03265.1"/>
    </source>
</evidence>
<organism evidence="1 2">
    <name type="scientific">Caldibacillus thermoamylovorans</name>
    <dbReference type="NCBI Taxonomy" id="35841"/>
    <lineage>
        <taxon>Bacteria</taxon>
        <taxon>Bacillati</taxon>
        <taxon>Bacillota</taxon>
        <taxon>Bacilli</taxon>
        <taxon>Bacillales</taxon>
        <taxon>Bacillaceae</taxon>
        <taxon>Caldibacillus</taxon>
    </lineage>
</organism>
<proteinExistence type="predicted"/>
<protein>
    <submittedName>
        <fullName evidence="1">Uncharacterized protein</fullName>
    </submittedName>
</protein>
<accession>A0A090J5S2</accession>